<dbReference type="Proteomes" id="UP001458880">
    <property type="component" value="Unassembled WGS sequence"/>
</dbReference>
<reference evidence="1 2" key="1">
    <citation type="journal article" date="2024" name="BMC Genomics">
        <title>De novo assembly and annotation of Popillia japonica's genome with initial clues to its potential as an invasive pest.</title>
        <authorList>
            <person name="Cucini C."/>
            <person name="Boschi S."/>
            <person name="Funari R."/>
            <person name="Cardaioli E."/>
            <person name="Iannotti N."/>
            <person name="Marturano G."/>
            <person name="Paoli F."/>
            <person name="Bruttini M."/>
            <person name="Carapelli A."/>
            <person name="Frati F."/>
            <person name="Nardi F."/>
        </authorList>
    </citation>
    <scope>NUCLEOTIDE SEQUENCE [LARGE SCALE GENOMIC DNA]</scope>
    <source>
        <strain evidence="1">DMR45628</strain>
    </source>
</reference>
<gene>
    <name evidence="1" type="ORF">QE152_g20000</name>
</gene>
<protein>
    <submittedName>
        <fullName evidence="1">Uncharacterized protein</fullName>
    </submittedName>
</protein>
<dbReference type="AlphaFoldDB" id="A0AAW1KPF1"/>
<evidence type="ECO:0000313" key="1">
    <source>
        <dbReference type="EMBL" id="KAK9721835.1"/>
    </source>
</evidence>
<organism evidence="1 2">
    <name type="scientific">Popillia japonica</name>
    <name type="common">Japanese beetle</name>
    <dbReference type="NCBI Taxonomy" id="7064"/>
    <lineage>
        <taxon>Eukaryota</taxon>
        <taxon>Metazoa</taxon>
        <taxon>Ecdysozoa</taxon>
        <taxon>Arthropoda</taxon>
        <taxon>Hexapoda</taxon>
        <taxon>Insecta</taxon>
        <taxon>Pterygota</taxon>
        <taxon>Neoptera</taxon>
        <taxon>Endopterygota</taxon>
        <taxon>Coleoptera</taxon>
        <taxon>Polyphaga</taxon>
        <taxon>Scarabaeiformia</taxon>
        <taxon>Scarabaeidae</taxon>
        <taxon>Rutelinae</taxon>
        <taxon>Popillia</taxon>
    </lineage>
</organism>
<comment type="caution">
    <text evidence="1">The sequence shown here is derived from an EMBL/GenBank/DDBJ whole genome shotgun (WGS) entry which is preliminary data.</text>
</comment>
<proteinExistence type="predicted"/>
<name>A0AAW1KPF1_POPJA</name>
<evidence type="ECO:0000313" key="2">
    <source>
        <dbReference type="Proteomes" id="UP001458880"/>
    </source>
</evidence>
<dbReference type="EMBL" id="JASPKY010000194">
    <property type="protein sequence ID" value="KAK9721835.1"/>
    <property type="molecule type" value="Genomic_DNA"/>
</dbReference>
<keyword evidence="2" id="KW-1185">Reference proteome</keyword>
<accession>A0AAW1KPF1</accession>
<sequence>MVASTGWMDAFWRPRRVLKSPLGERSTKAALRMVASTGWMDAFWRPRRVLKSPLGERSTKAAWLLVQDGWTLFGDQGEFSNRH</sequence>